<keyword evidence="2" id="KW-1185">Reference proteome</keyword>
<dbReference type="InterPro" id="IPR013389">
    <property type="entry name" value="CRISPR-assoc_prot_Cas8b"/>
</dbReference>
<protein>
    <recommendedName>
        <fullName evidence="3">CRISPR-associated protein, Csh1 family</fullName>
    </recommendedName>
</protein>
<gene>
    <name evidence="1" type="ORF">Dpep_0491</name>
</gene>
<dbReference type="STRING" id="469381.Dpep_0491"/>
<proteinExistence type="predicted"/>
<dbReference type="eggNOG" id="ENOG5030M0D">
    <property type="taxonomic scope" value="Bacteria"/>
</dbReference>
<comment type="caution">
    <text evidence="1">The sequence shown here is derived from an EMBL/GenBank/DDBJ whole genome shotgun (WGS) entry which is preliminary data.</text>
</comment>
<evidence type="ECO:0000313" key="2">
    <source>
        <dbReference type="Proteomes" id="UP000006427"/>
    </source>
</evidence>
<evidence type="ECO:0000313" key="1">
    <source>
        <dbReference type="EMBL" id="EFC90521.1"/>
    </source>
</evidence>
<accession>D2Z4J2</accession>
<sequence length="498" mass="56379">MGFVDAVRDLGLLASGSSTGEGLDSFLQLPLPIIDDEDRRGKVIRVWMRASDPDGDVLELEGISRIDLVDYMSGEGGLDDHKRKYLYRDPVGSNTTWGFSPIYKLGAPKGDLEARVVALVGIADDDGFLRWREDKDTRFFKLEKRVLGDYQLSGRFTQGSLDGILRDLESKVHEIAELWEDKKRSYILMFGLEKNGKYLYPGEANAFKGYFEDKFSKVSGDSGKAGKGKGEVRCSMCDQKGSSSVNLDKIFAFATFDKASFLPGLDKKSESKVFPICQGCFAALSSGREILDRAFTDRQTVRGLNLYVVPELTLGSDKLAMASEHTADFVRDGLKVEDKVFRRLARQDDSLVLHFLFWEKNQAQEILHLMVEDVPPSRLKRLEDLWIESYRHFLWNYMEKPVFDPKEIDLDVGLKVIYQVMTSLSGKNEQDKKVMVSRILDLLGRLLSGELVDVTGVKQLMVSRLYGLCSNPEWIRYGGSEMRKMSAVIDFLIRANRR</sequence>
<evidence type="ECO:0008006" key="3">
    <source>
        <dbReference type="Google" id="ProtNLM"/>
    </source>
</evidence>
<dbReference type="EMBL" id="ABTR02000001">
    <property type="protein sequence ID" value="EFC90521.1"/>
    <property type="molecule type" value="Genomic_DNA"/>
</dbReference>
<dbReference type="Proteomes" id="UP000006427">
    <property type="component" value="Unassembled WGS sequence"/>
</dbReference>
<reference evidence="1 2" key="1">
    <citation type="journal article" date="2010" name="Stand. Genomic Sci.">
        <title>Permanent draft genome sequence of Dethiosulfovibrio peptidovorans type strain (SEBR 4207).</title>
        <authorList>
            <person name="Labutti K."/>
            <person name="Mayilraj S."/>
            <person name="Clum A."/>
            <person name="Lucas S."/>
            <person name="Glavina Del Rio T."/>
            <person name="Nolan M."/>
            <person name="Tice H."/>
            <person name="Cheng J.F."/>
            <person name="Pitluck S."/>
            <person name="Liolios K."/>
            <person name="Ivanova N."/>
            <person name="Mavromatis K."/>
            <person name="Mikhailova N."/>
            <person name="Pati A."/>
            <person name="Goodwin L."/>
            <person name="Chen A."/>
            <person name="Palaniappan K."/>
            <person name="Land M."/>
            <person name="Hauser L."/>
            <person name="Chang Y.J."/>
            <person name="Jeffries C.D."/>
            <person name="Rohde M."/>
            <person name="Spring S."/>
            <person name="Goker M."/>
            <person name="Woyke T."/>
            <person name="Bristow J."/>
            <person name="Eisen J.A."/>
            <person name="Markowitz V."/>
            <person name="Hugenholtz P."/>
            <person name="Kyrpides N.C."/>
            <person name="Klenk H.P."/>
            <person name="Lapidus A."/>
        </authorList>
    </citation>
    <scope>NUCLEOTIDE SEQUENCE [LARGE SCALE GENOMIC DNA]</scope>
    <source>
        <strain evidence="1 2">DSM 11002</strain>
    </source>
</reference>
<organism evidence="1 2">
    <name type="scientific">Dethiosulfovibrio peptidovorans DSM 11002</name>
    <dbReference type="NCBI Taxonomy" id="469381"/>
    <lineage>
        <taxon>Bacteria</taxon>
        <taxon>Thermotogati</taxon>
        <taxon>Synergistota</taxon>
        <taxon>Synergistia</taxon>
        <taxon>Synergistales</taxon>
        <taxon>Dethiosulfovibrionaceae</taxon>
        <taxon>Dethiosulfovibrio</taxon>
    </lineage>
</organism>
<dbReference type="PaxDb" id="469381-Dpep_0491"/>
<dbReference type="AlphaFoldDB" id="D2Z4J2"/>
<dbReference type="Pfam" id="PF09484">
    <property type="entry name" value="Cas_TM1802"/>
    <property type="match status" value="1"/>
</dbReference>
<name>D2Z4J2_9BACT</name>